<dbReference type="PANTHER" id="PTHR30502">
    <property type="entry name" value="2-KETO-3-DEOXY-L-RHAMNONATE ALDOLASE"/>
    <property type="match status" value="1"/>
</dbReference>
<feature type="domain" description="HpcH/HpaI aldolase/citrate lyase" evidence="4">
    <location>
        <begin position="17"/>
        <end position="245"/>
    </location>
</feature>
<dbReference type="InterPro" id="IPR040442">
    <property type="entry name" value="Pyrv_kinase-like_dom_sf"/>
</dbReference>
<dbReference type="Pfam" id="PF03328">
    <property type="entry name" value="HpcH_HpaI"/>
    <property type="match status" value="1"/>
</dbReference>
<organism evidence="5">
    <name type="scientific">bioreactor metagenome</name>
    <dbReference type="NCBI Taxonomy" id="1076179"/>
    <lineage>
        <taxon>unclassified sequences</taxon>
        <taxon>metagenomes</taxon>
        <taxon>ecological metagenomes</taxon>
    </lineage>
</organism>
<proteinExistence type="inferred from homology"/>
<keyword evidence="2" id="KW-0479">Metal-binding</keyword>
<evidence type="ECO:0000313" key="5">
    <source>
        <dbReference type="EMBL" id="MPM50620.1"/>
    </source>
</evidence>
<comment type="caution">
    <text evidence="5">The sequence shown here is derived from an EMBL/GenBank/DDBJ whole genome shotgun (WGS) entry which is preliminary data.</text>
</comment>
<dbReference type="InterPro" id="IPR050251">
    <property type="entry name" value="HpcH-HpaI_aldolase"/>
</dbReference>
<dbReference type="SUPFAM" id="SSF51621">
    <property type="entry name" value="Phosphoenolpyruvate/pyruvate domain"/>
    <property type="match status" value="1"/>
</dbReference>
<dbReference type="EMBL" id="VSSQ01013045">
    <property type="protein sequence ID" value="MPM50620.1"/>
    <property type="molecule type" value="Genomic_DNA"/>
</dbReference>
<dbReference type="GO" id="GO:0005737">
    <property type="term" value="C:cytoplasm"/>
    <property type="evidence" value="ECO:0007669"/>
    <property type="project" value="TreeGrafter"/>
</dbReference>
<dbReference type="EC" id="4.1.2.53" evidence="5"/>
<dbReference type="InterPro" id="IPR015813">
    <property type="entry name" value="Pyrv/PenolPyrv_kinase-like_dom"/>
</dbReference>
<accession>A0A645ABS1</accession>
<dbReference type="AlphaFoldDB" id="A0A645ABS1"/>
<dbReference type="GO" id="GO:0046872">
    <property type="term" value="F:metal ion binding"/>
    <property type="evidence" value="ECO:0007669"/>
    <property type="project" value="UniProtKB-KW"/>
</dbReference>
<evidence type="ECO:0000256" key="3">
    <source>
        <dbReference type="ARBA" id="ARBA00023239"/>
    </source>
</evidence>
<evidence type="ECO:0000259" key="4">
    <source>
        <dbReference type="Pfam" id="PF03328"/>
    </source>
</evidence>
<dbReference type="InterPro" id="IPR005000">
    <property type="entry name" value="Aldolase/citrate-lyase_domain"/>
</dbReference>
<dbReference type="PANTHER" id="PTHR30502:SF0">
    <property type="entry name" value="PHOSPHOENOLPYRUVATE CARBOXYLASE FAMILY PROTEIN"/>
    <property type="match status" value="1"/>
</dbReference>
<reference evidence="5" key="1">
    <citation type="submission" date="2019-08" db="EMBL/GenBank/DDBJ databases">
        <authorList>
            <person name="Kucharzyk K."/>
            <person name="Murdoch R.W."/>
            <person name="Higgins S."/>
            <person name="Loffler F."/>
        </authorList>
    </citation>
    <scope>NUCLEOTIDE SEQUENCE</scope>
</reference>
<sequence length="258" mass="27781">MKNAVKEKMLAGNKTLGTFFELAVGNVAECIGLSGLDYLIIDNEHGPYNPETTLEFVRAAKLYGITPFARANEISRAAILKLLDAGAMGLVIPCVKTVEEVEKIVEYGKYAPLGARGVGATAGSGYWYEDYAQHGLEHYFTVSNRETMLLPQCETAECLDKIEEIVKVEGIDGIFVGPFDLSTALGKPGDFGDPVVKDAIAHVQKVCKSAGKFSFLFAGTIEKARAGFAMGYDSITYGTDAAVLTDAYRAARKAILDI</sequence>
<evidence type="ECO:0000256" key="2">
    <source>
        <dbReference type="ARBA" id="ARBA00022723"/>
    </source>
</evidence>
<protein>
    <submittedName>
        <fullName evidence="5">2-keto-3-deoxy-L-rhamnonate aldolase</fullName>
        <ecNumber evidence="5">4.1.2.53</ecNumber>
    </submittedName>
</protein>
<dbReference type="Gene3D" id="3.20.20.60">
    <property type="entry name" value="Phosphoenolpyruvate-binding domains"/>
    <property type="match status" value="1"/>
</dbReference>
<name>A0A645ABS1_9ZZZZ</name>
<evidence type="ECO:0000256" key="1">
    <source>
        <dbReference type="ARBA" id="ARBA00005568"/>
    </source>
</evidence>
<dbReference type="GO" id="GO:0106099">
    <property type="term" value="F:2-keto-3-deoxy-L-rhamnonate aldolase activity"/>
    <property type="evidence" value="ECO:0007669"/>
    <property type="project" value="UniProtKB-EC"/>
</dbReference>
<keyword evidence="3 5" id="KW-0456">Lyase</keyword>
<gene>
    <name evidence="5" type="primary">rhmA_5</name>
    <name evidence="5" type="ORF">SDC9_97362</name>
</gene>
<comment type="similarity">
    <text evidence="1">Belongs to the HpcH/HpaI aldolase family.</text>
</comment>